<name>A0A4S8LB34_DENBC</name>
<dbReference type="InterPro" id="IPR046522">
    <property type="entry name" value="DUF6699"/>
</dbReference>
<protein>
    <recommendedName>
        <fullName evidence="2">DUF6699 domain-containing protein</fullName>
    </recommendedName>
</protein>
<dbReference type="Pfam" id="PF20415">
    <property type="entry name" value="DUF6699"/>
    <property type="match status" value="1"/>
</dbReference>
<feature type="compositionally biased region" description="Basic residues" evidence="1">
    <location>
        <begin position="92"/>
        <end position="106"/>
    </location>
</feature>
<feature type="region of interest" description="Disordered" evidence="1">
    <location>
        <begin position="50"/>
        <end position="147"/>
    </location>
</feature>
<feature type="domain" description="DUF6699" evidence="2">
    <location>
        <begin position="203"/>
        <end position="363"/>
    </location>
</feature>
<evidence type="ECO:0000313" key="4">
    <source>
        <dbReference type="Proteomes" id="UP000297245"/>
    </source>
</evidence>
<proteinExistence type="predicted"/>
<dbReference type="Proteomes" id="UP000297245">
    <property type="component" value="Unassembled WGS sequence"/>
</dbReference>
<organism evidence="3 4">
    <name type="scientific">Dendrothele bispora (strain CBS 962.96)</name>
    <dbReference type="NCBI Taxonomy" id="1314807"/>
    <lineage>
        <taxon>Eukaryota</taxon>
        <taxon>Fungi</taxon>
        <taxon>Dikarya</taxon>
        <taxon>Basidiomycota</taxon>
        <taxon>Agaricomycotina</taxon>
        <taxon>Agaricomycetes</taxon>
        <taxon>Agaricomycetidae</taxon>
        <taxon>Agaricales</taxon>
        <taxon>Agaricales incertae sedis</taxon>
        <taxon>Dendrothele</taxon>
    </lineage>
</organism>
<feature type="region of interest" description="Disordered" evidence="1">
    <location>
        <begin position="1"/>
        <end position="36"/>
    </location>
</feature>
<gene>
    <name evidence="3" type="ORF">K435DRAFT_805485</name>
</gene>
<feature type="region of interest" description="Disordered" evidence="1">
    <location>
        <begin position="172"/>
        <end position="192"/>
    </location>
</feature>
<reference evidence="3 4" key="1">
    <citation type="journal article" date="2019" name="Nat. Ecol. Evol.">
        <title>Megaphylogeny resolves global patterns of mushroom evolution.</title>
        <authorList>
            <person name="Varga T."/>
            <person name="Krizsan K."/>
            <person name="Foldi C."/>
            <person name="Dima B."/>
            <person name="Sanchez-Garcia M."/>
            <person name="Sanchez-Ramirez S."/>
            <person name="Szollosi G.J."/>
            <person name="Szarkandi J.G."/>
            <person name="Papp V."/>
            <person name="Albert L."/>
            <person name="Andreopoulos W."/>
            <person name="Angelini C."/>
            <person name="Antonin V."/>
            <person name="Barry K.W."/>
            <person name="Bougher N.L."/>
            <person name="Buchanan P."/>
            <person name="Buyck B."/>
            <person name="Bense V."/>
            <person name="Catcheside P."/>
            <person name="Chovatia M."/>
            <person name="Cooper J."/>
            <person name="Damon W."/>
            <person name="Desjardin D."/>
            <person name="Finy P."/>
            <person name="Geml J."/>
            <person name="Haridas S."/>
            <person name="Hughes K."/>
            <person name="Justo A."/>
            <person name="Karasinski D."/>
            <person name="Kautmanova I."/>
            <person name="Kiss B."/>
            <person name="Kocsube S."/>
            <person name="Kotiranta H."/>
            <person name="LaButti K.M."/>
            <person name="Lechner B.E."/>
            <person name="Liimatainen K."/>
            <person name="Lipzen A."/>
            <person name="Lukacs Z."/>
            <person name="Mihaltcheva S."/>
            <person name="Morgado L.N."/>
            <person name="Niskanen T."/>
            <person name="Noordeloos M.E."/>
            <person name="Ohm R.A."/>
            <person name="Ortiz-Santana B."/>
            <person name="Ovrebo C."/>
            <person name="Racz N."/>
            <person name="Riley R."/>
            <person name="Savchenko A."/>
            <person name="Shiryaev A."/>
            <person name="Soop K."/>
            <person name="Spirin V."/>
            <person name="Szebenyi C."/>
            <person name="Tomsovsky M."/>
            <person name="Tulloss R.E."/>
            <person name="Uehling J."/>
            <person name="Grigoriev I.V."/>
            <person name="Vagvolgyi C."/>
            <person name="Papp T."/>
            <person name="Martin F.M."/>
            <person name="Miettinen O."/>
            <person name="Hibbett D.S."/>
            <person name="Nagy L.G."/>
        </authorList>
    </citation>
    <scope>NUCLEOTIDE SEQUENCE [LARGE SCALE GENOMIC DNA]</scope>
    <source>
        <strain evidence="3 4">CBS 962.96</strain>
    </source>
</reference>
<evidence type="ECO:0000313" key="3">
    <source>
        <dbReference type="EMBL" id="THU85979.1"/>
    </source>
</evidence>
<feature type="compositionally biased region" description="Polar residues" evidence="1">
    <location>
        <begin position="55"/>
        <end position="70"/>
    </location>
</feature>
<dbReference type="OrthoDB" id="3241567at2759"/>
<evidence type="ECO:0000256" key="1">
    <source>
        <dbReference type="SAM" id="MobiDB-lite"/>
    </source>
</evidence>
<accession>A0A4S8LB34</accession>
<feature type="compositionally biased region" description="Polar residues" evidence="1">
    <location>
        <begin position="181"/>
        <end position="192"/>
    </location>
</feature>
<dbReference type="EMBL" id="ML179520">
    <property type="protein sequence ID" value="THU85979.1"/>
    <property type="molecule type" value="Genomic_DNA"/>
</dbReference>
<evidence type="ECO:0000259" key="2">
    <source>
        <dbReference type="Pfam" id="PF20415"/>
    </source>
</evidence>
<keyword evidence="4" id="KW-1185">Reference proteome</keyword>
<dbReference type="AlphaFoldDB" id="A0A4S8LB34"/>
<sequence>MRKADRLGTASRPDSDVNVEDLHASGGVHKPSSYRSRSAFVMKAARSVHFESHMSESGPTSSISSVMTMETSASLSKSKRSSTKTKTSSSTKGHRHTRTKSISKPRGKPEWHALLLDSSSSTDPRPRLLEVTTNLNPRQSPPHYQTDPYAEPLEFINPTSGVFDLDDLARALPHPCRPSSDDTSLPPQRPTPQLHSELGLYPLQWSLLHLPEYARSTLPSSDLGINLDLQEILESPASPGVQTILVHVRQMGDVLEQFMSYWGPIGVSKRHLTREITVSEVLEAIQQYFFERLTVNEARGLPRQWKDRVLDSRVARIFEQERQLAAHGLDDMELKHARHVQEWESPPRRMDLLSGCTQFGGLSIWSCAEMGKVLDLNLRLIPDFNVDFD</sequence>